<organism evidence="1 2">
    <name type="scientific">Mythimna loreyi</name>
    <dbReference type="NCBI Taxonomy" id="667449"/>
    <lineage>
        <taxon>Eukaryota</taxon>
        <taxon>Metazoa</taxon>
        <taxon>Ecdysozoa</taxon>
        <taxon>Arthropoda</taxon>
        <taxon>Hexapoda</taxon>
        <taxon>Insecta</taxon>
        <taxon>Pterygota</taxon>
        <taxon>Neoptera</taxon>
        <taxon>Endopterygota</taxon>
        <taxon>Lepidoptera</taxon>
        <taxon>Glossata</taxon>
        <taxon>Ditrysia</taxon>
        <taxon>Noctuoidea</taxon>
        <taxon>Noctuidae</taxon>
        <taxon>Noctuinae</taxon>
        <taxon>Hadenini</taxon>
        <taxon>Mythimna</taxon>
    </lineage>
</organism>
<evidence type="ECO:0000313" key="2">
    <source>
        <dbReference type="Proteomes" id="UP001231649"/>
    </source>
</evidence>
<comment type="caution">
    <text evidence="1">The sequence shown here is derived from an EMBL/GenBank/DDBJ whole genome shotgun (WGS) entry which is preliminary data.</text>
</comment>
<name>A0ACC2Q2C0_9NEOP</name>
<accession>A0ACC2Q2C0</accession>
<dbReference type="Proteomes" id="UP001231649">
    <property type="component" value="Chromosome 31"/>
</dbReference>
<protein>
    <submittedName>
        <fullName evidence="1">Uncharacterized protein</fullName>
    </submittedName>
</protein>
<evidence type="ECO:0000313" key="1">
    <source>
        <dbReference type="EMBL" id="KAJ8705489.1"/>
    </source>
</evidence>
<proteinExistence type="predicted"/>
<reference evidence="1" key="1">
    <citation type="submission" date="2023-03" db="EMBL/GenBank/DDBJ databases">
        <title>Chromosome-level genomes of two armyworms, Mythimna separata and Mythimna loreyi, provide insights into the biosynthesis and reception of sex pheromones.</title>
        <authorList>
            <person name="Zhao H."/>
        </authorList>
    </citation>
    <scope>NUCLEOTIDE SEQUENCE</scope>
    <source>
        <strain evidence="1">BeijingLab</strain>
    </source>
</reference>
<keyword evidence="2" id="KW-1185">Reference proteome</keyword>
<sequence length="103" mass="11534">MERGLRTRAAGRGGRSPGARRRADAKPGSAAVKTDILRIRKRRAGVRELREGRSDRDRHRPTRGEHAASGHTRRGLTVQAERGSKTSSMVQAMRRRRRSLQIG</sequence>
<gene>
    <name evidence="1" type="ORF">PYW08_012535</name>
</gene>
<dbReference type="EMBL" id="CM056807">
    <property type="protein sequence ID" value="KAJ8705489.1"/>
    <property type="molecule type" value="Genomic_DNA"/>
</dbReference>